<comment type="caution">
    <text evidence="15">The sequence shown here is derived from an EMBL/GenBank/DDBJ whole genome shotgun (WGS) entry which is preliminary data.</text>
</comment>
<feature type="chain" id="PRO_5001782852" description="TonB-dependent receptor" evidence="12">
    <location>
        <begin position="20"/>
        <end position="611"/>
    </location>
</feature>
<dbReference type="GO" id="GO:0015344">
    <property type="term" value="F:siderophore uptake transmembrane transporter activity"/>
    <property type="evidence" value="ECO:0007669"/>
    <property type="project" value="TreeGrafter"/>
</dbReference>
<keyword evidence="7 10" id="KW-0472">Membrane</keyword>
<evidence type="ECO:0000256" key="11">
    <source>
        <dbReference type="RuleBase" id="RU003357"/>
    </source>
</evidence>
<dbReference type="InterPro" id="IPR036942">
    <property type="entry name" value="Beta-barrel_TonB_sf"/>
</dbReference>
<dbReference type="SUPFAM" id="SSF56935">
    <property type="entry name" value="Porins"/>
    <property type="match status" value="1"/>
</dbReference>
<protein>
    <recommendedName>
        <fullName evidence="17">TonB-dependent receptor</fullName>
    </recommendedName>
</protein>
<reference evidence="16" key="2">
    <citation type="submission" date="2014-07" db="EMBL/GenBank/DDBJ databases">
        <title>Genome sequence of Mangrovimonas yunxiaonensis.</title>
        <authorList>
            <person name="Li Y."/>
            <person name="Zheng T."/>
        </authorList>
    </citation>
    <scope>NUCLEOTIDE SEQUENCE [LARGE SCALE GENOMIC DNA]</scope>
    <source>
        <strain evidence="16">LY01</strain>
    </source>
</reference>
<keyword evidence="2 10" id="KW-0813">Transport</keyword>
<keyword evidence="9 10" id="KW-0998">Cell outer membrane</keyword>
<dbReference type="GO" id="GO:0044718">
    <property type="term" value="P:siderophore transmembrane transport"/>
    <property type="evidence" value="ECO:0007669"/>
    <property type="project" value="TreeGrafter"/>
</dbReference>
<dbReference type="STRING" id="1197477.IA57_00895"/>
<feature type="domain" description="TonB-dependent receptor plug" evidence="14">
    <location>
        <begin position="44"/>
        <end position="145"/>
    </location>
</feature>
<dbReference type="RefSeq" id="WP_036118001.1">
    <property type="nucleotide sequence ID" value="NZ_BMET01000002.1"/>
</dbReference>
<keyword evidence="8" id="KW-0675">Receptor</keyword>
<dbReference type="GO" id="GO:0009279">
    <property type="term" value="C:cell outer membrane"/>
    <property type="evidence" value="ECO:0007669"/>
    <property type="project" value="UniProtKB-SubCell"/>
</dbReference>
<reference evidence="15 16" key="1">
    <citation type="journal article" date="2014" name="Genome Announc.">
        <title>Draft Genome Sequence of the Algicidal Bacterium Mangrovimonas yunxiaonensis Strain LY01.</title>
        <authorList>
            <person name="Li Y."/>
            <person name="Zhu H."/>
            <person name="Li C."/>
            <person name="Zhang H."/>
            <person name="Chen Z."/>
            <person name="Zheng W."/>
            <person name="Xu H."/>
            <person name="Zheng T."/>
        </authorList>
    </citation>
    <scope>NUCLEOTIDE SEQUENCE [LARGE SCALE GENOMIC DNA]</scope>
    <source>
        <strain evidence="15 16">LY01</strain>
    </source>
</reference>
<evidence type="ECO:0000256" key="8">
    <source>
        <dbReference type="ARBA" id="ARBA00023170"/>
    </source>
</evidence>
<name>A0A084TND9_9FLAO</name>
<keyword evidence="5 12" id="KW-0732">Signal</keyword>
<evidence type="ECO:0000256" key="7">
    <source>
        <dbReference type="ARBA" id="ARBA00023136"/>
    </source>
</evidence>
<dbReference type="InterPro" id="IPR039426">
    <property type="entry name" value="TonB-dep_rcpt-like"/>
</dbReference>
<dbReference type="OrthoDB" id="9762903at2"/>
<evidence type="ECO:0000256" key="2">
    <source>
        <dbReference type="ARBA" id="ARBA00022448"/>
    </source>
</evidence>
<dbReference type="PROSITE" id="PS52016">
    <property type="entry name" value="TONB_DEPENDENT_REC_3"/>
    <property type="match status" value="1"/>
</dbReference>
<keyword evidence="6 11" id="KW-0798">TonB box</keyword>
<dbReference type="InterPro" id="IPR012910">
    <property type="entry name" value="Plug_dom"/>
</dbReference>
<sequence length="611" mass="69433">MKQGLFIGFFWCFCCAAWAQTSLDSLQQLDEVLLKADRYLKTFSNTQSVNVLKDSVVTRSTASLTNLLNYNSGIYFKENGLGMVSSPSFRGTTAQQTAVTWNGININSQFNGQTDFNTINIRSFNDISVRSGGGSVLYGSGAIGGSIHLNNNLTFNGGFENSLYANYGSFNTVDVGYTSRFSSDRLSVDVAISRIQSDNDYTYVNSEKENLNGAFYNQSLAANVGYKINSKNSLKLYSYVFDGERHFSLIFPTETPTKYQDVNSRTMLEWLGLYQRFTSTLKLAYLTEKYKYFPNINKELHTFGEAKTLLGKYNLEYKLLENATLQGVVDVTHTKGESSSVNKTNRTISGFSLLFKQQLKNFLYEATLRQEVTNNYESPLLYSLGLQYKLGKHYTVNVNGSKNFRIPTYNDLYWEGSGNTNLKPETAYQVEFGQELLFKHITFKATGFYNDITDMIRWLPTGSLWRPINTDHVVTYGLESQLKINVNLNAHKLSFGGHYAYTVSENQETKKQLIYVPKHKGSAMFNYQYKRASLYYQALFVGEVFTLSDNNPRYMIDAYTVSNLGAEYALGKAQQFVLGVQAKNIFNEDYQSVADRFMPGIHYNFYLNFNF</sequence>
<keyword evidence="4 10" id="KW-0812">Transmembrane</keyword>
<accession>A0A084TND9</accession>
<evidence type="ECO:0000256" key="3">
    <source>
        <dbReference type="ARBA" id="ARBA00022452"/>
    </source>
</evidence>
<keyword evidence="3 10" id="KW-1134">Transmembrane beta strand</keyword>
<gene>
    <name evidence="15" type="ORF">IA57_00895</name>
</gene>
<evidence type="ECO:0000256" key="1">
    <source>
        <dbReference type="ARBA" id="ARBA00004571"/>
    </source>
</evidence>
<proteinExistence type="inferred from homology"/>
<evidence type="ECO:0000259" key="14">
    <source>
        <dbReference type="Pfam" id="PF07715"/>
    </source>
</evidence>
<dbReference type="PANTHER" id="PTHR30069">
    <property type="entry name" value="TONB-DEPENDENT OUTER MEMBRANE RECEPTOR"/>
    <property type="match status" value="1"/>
</dbReference>
<comment type="similarity">
    <text evidence="10 11">Belongs to the TonB-dependent receptor family.</text>
</comment>
<keyword evidence="16" id="KW-1185">Reference proteome</keyword>
<feature type="signal peptide" evidence="12">
    <location>
        <begin position="1"/>
        <end position="19"/>
    </location>
</feature>
<evidence type="ECO:0008006" key="17">
    <source>
        <dbReference type="Google" id="ProtNLM"/>
    </source>
</evidence>
<evidence type="ECO:0000259" key="13">
    <source>
        <dbReference type="Pfam" id="PF00593"/>
    </source>
</evidence>
<dbReference type="Pfam" id="PF00593">
    <property type="entry name" value="TonB_dep_Rec_b-barrel"/>
    <property type="match status" value="1"/>
</dbReference>
<dbReference type="AlphaFoldDB" id="A0A084TND9"/>
<organism evidence="15 16">
    <name type="scientific">Mangrovimonas yunxiaonensis</name>
    <dbReference type="NCBI Taxonomy" id="1197477"/>
    <lineage>
        <taxon>Bacteria</taxon>
        <taxon>Pseudomonadati</taxon>
        <taxon>Bacteroidota</taxon>
        <taxon>Flavobacteriia</taxon>
        <taxon>Flavobacteriales</taxon>
        <taxon>Flavobacteriaceae</taxon>
        <taxon>Mangrovimonas</taxon>
    </lineage>
</organism>
<evidence type="ECO:0000256" key="12">
    <source>
        <dbReference type="SAM" id="SignalP"/>
    </source>
</evidence>
<evidence type="ECO:0000256" key="10">
    <source>
        <dbReference type="PROSITE-ProRule" id="PRU01360"/>
    </source>
</evidence>
<evidence type="ECO:0000313" key="16">
    <source>
        <dbReference type="Proteomes" id="UP000028521"/>
    </source>
</evidence>
<dbReference type="Gene3D" id="2.170.130.10">
    <property type="entry name" value="TonB-dependent receptor, plug domain"/>
    <property type="match status" value="1"/>
</dbReference>
<evidence type="ECO:0000256" key="5">
    <source>
        <dbReference type="ARBA" id="ARBA00022729"/>
    </source>
</evidence>
<dbReference type="InterPro" id="IPR037066">
    <property type="entry name" value="Plug_dom_sf"/>
</dbReference>
<dbReference type="EMBL" id="JPFK01000002">
    <property type="protein sequence ID" value="KFB02225.1"/>
    <property type="molecule type" value="Genomic_DNA"/>
</dbReference>
<evidence type="ECO:0000313" key="15">
    <source>
        <dbReference type="EMBL" id="KFB02225.1"/>
    </source>
</evidence>
<dbReference type="eggNOG" id="COG4206">
    <property type="taxonomic scope" value="Bacteria"/>
</dbReference>
<comment type="subcellular location">
    <subcellularLocation>
        <location evidence="1 10">Cell outer membrane</location>
        <topology evidence="1 10">Multi-pass membrane protein</topology>
    </subcellularLocation>
</comment>
<dbReference type="PANTHER" id="PTHR30069:SF29">
    <property type="entry name" value="HEMOGLOBIN AND HEMOGLOBIN-HAPTOGLOBIN-BINDING PROTEIN 1-RELATED"/>
    <property type="match status" value="1"/>
</dbReference>
<evidence type="ECO:0000256" key="9">
    <source>
        <dbReference type="ARBA" id="ARBA00023237"/>
    </source>
</evidence>
<dbReference type="Gene3D" id="2.40.170.20">
    <property type="entry name" value="TonB-dependent receptor, beta-barrel domain"/>
    <property type="match status" value="1"/>
</dbReference>
<dbReference type="Pfam" id="PF07715">
    <property type="entry name" value="Plug"/>
    <property type="match status" value="1"/>
</dbReference>
<feature type="domain" description="TonB-dependent receptor-like beta-barrel" evidence="13">
    <location>
        <begin position="165"/>
        <end position="584"/>
    </location>
</feature>
<dbReference type="InterPro" id="IPR000531">
    <property type="entry name" value="Beta-barrel_TonB"/>
</dbReference>
<evidence type="ECO:0000256" key="6">
    <source>
        <dbReference type="ARBA" id="ARBA00023077"/>
    </source>
</evidence>
<dbReference type="Proteomes" id="UP000028521">
    <property type="component" value="Unassembled WGS sequence"/>
</dbReference>
<evidence type="ECO:0000256" key="4">
    <source>
        <dbReference type="ARBA" id="ARBA00022692"/>
    </source>
</evidence>